<dbReference type="RefSeq" id="XP_053028659.1">
    <property type="nucleotide sequence ID" value="XM_053164673.1"/>
</dbReference>
<dbReference type="EMBL" id="CP110438">
    <property type="protein sequence ID" value="WAQ93104.1"/>
    <property type="molecule type" value="Genomic_DNA"/>
</dbReference>
<evidence type="ECO:0000313" key="6">
    <source>
        <dbReference type="Proteomes" id="UP001164743"/>
    </source>
</evidence>
<dbReference type="InterPro" id="IPR006411">
    <property type="entry name" value="Fruct_bisP_bact"/>
</dbReference>
<keyword evidence="2" id="KW-0479">Metal-binding</keyword>
<evidence type="ECO:0000256" key="2">
    <source>
        <dbReference type="ARBA" id="ARBA00022723"/>
    </source>
</evidence>
<sequence length="59" mass="6637">MFSIAAAFMNVDTDTQWAYMEGFQAKKDYLKTQVGNPEGADLPNKECYACQDLQNVNVL</sequence>
<keyword evidence="3" id="KW-0862">Zinc</keyword>
<proteinExistence type="predicted"/>
<dbReference type="GeneID" id="77805568"/>
<dbReference type="PANTHER" id="PTHR30559:SF0">
    <property type="entry name" value="FRUCTOSE-BISPHOSPHATE ALDOLASE"/>
    <property type="match status" value="1"/>
</dbReference>
<protein>
    <submittedName>
        <fullName evidence="5">Uncharacterized protein</fullName>
    </submittedName>
</protein>
<dbReference type="InterPro" id="IPR013785">
    <property type="entry name" value="Aldolase_TIM"/>
</dbReference>
<reference evidence="5" key="1">
    <citation type="submission" date="2022-10" db="EMBL/GenBank/DDBJ databases">
        <title>Puccinia triticina Genome sequencing and assembly.</title>
        <authorList>
            <person name="Li C."/>
        </authorList>
    </citation>
    <scope>NUCLEOTIDE SEQUENCE</scope>
    <source>
        <strain evidence="5">Pt15</strain>
    </source>
</reference>
<evidence type="ECO:0000256" key="1">
    <source>
        <dbReference type="ARBA" id="ARBA00001947"/>
    </source>
</evidence>
<accession>A0ABY7D619</accession>
<keyword evidence="6" id="KW-1185">Reference proteome</keyword>
<dbReference type="Proteomes" id="UP001164743">
    <property type="component" value="Chromosome 18A"/>
</dbReference>
<evidence type="ECO:0000256" key="3">
    <source>
        <dbReference type="ARBA" id="ARBA00022833"/>
    </source>
</evidence>
<dbReference type="Gene3D" id="3.20.20.70">
    <property type="entry name" value="Aldolase class I"/>
    <property type="match status" value="1"/>
</dbReference>
<comment type="cofactor">
    <cofactor evidence="1">
        <name>Zn(2+)</name>
        <dbReference type="ChEBI" id="CHEBI:29105"/>
    </cofactor>
</comment>
<dbReference type="PANTHER" id="PTHR30559">
    <property type="entry name" value="FRUCTOSE-BISPHOSPHATE ALDOLASE CLASS 2"/>
    <property type="match status" value="1"/>
</dbReference>
<organism evidence="5 6">
    <name type="scientific">Puccinia triticina</name>
    <dbReference type="NCBI Taxonomy" id="208348"/>
    <lineage>
        <taxon>Eukaryota</taxon>
        <taxon>Fungi</taxon>
        <taxon>Dikarya</taxon>
        <taxon>Basidiomycota</taxon>
        <taxon>Pucciniomycotina</taxon>
        <taxon>Pucciniomycetes</taxon>
        <taxon>Pucciniales</taxon>
        <taxon>Pucciniaceae</taxon>
        <taxon>Puccinia</taxon>
    </lineage>
</organism>
<name>A0ABY7D619_9BASI</name>
<evidence type="ECO:0000256" key="4">
    <source>
        <dbReference type="ARBA" id="ARBA00023239"/>
    </source>
</evidence>
<keyword evidence="4" id="KW-0456">Lyase</keyword>
<gene>
    <name evidence="5" type="ORF">PtA15_18A161</name>
</gene>
<evidence type="ECO:0000313" key="5">
    <source>
        <dbReference type="EMBL" id="WAQ93104.1"/>
    </source>
</evidence>